<sequence>MKWEELMGEDLRMMRLNNSTLFLDDDQGLYRAKVEEGEIDDYYILDFDCYFFESGHANESQNDDLVLSLRNHEPCKGFIKFREEKQFMIKLGSSDVCQALELSVRYLKVNECAIVSSHSKYAHPYGRKSQFGTDLPTNARCYFRVRVNNIKPYMAGQSYSFRLNMAKQLKAIGNDYYTNEWIGPKGEFGKVKALRKYNTSTEELMALAKDLKEESEKDSTLEREVCSLLVDCFNNISTVHYRDKEYTKSKEAAIEVIKLDHDNVKALIRAGKCALLTGCFEECLLTIQTVKDIDKDNKDLHKLQLDYREKLTSYRNKEKRMYENMLKAKDNIKVRNGSHEEDAKDCRVVSDDDQQDRDEEELSKKSRTAYWIYYGLSFCILMLGILTHILLKE</sequence>
<keyword evidence="2" id="KW-0812">Transmembrane</keyword>
<dbReference type="AlphaFoldDB" id="A0AAD3H6V4"/>
<feature type="region of interest" description="Disordered" evidence="1">
    <location>
        <begin position="337"/>
        <end position="360"/>
    </location>
</feature>
<feature type="transmembrane region" description="Helical" evidence="2">
    <location>
        <begin position="371"/>
        <end position="391"/>
    </location>
</feature>
<organism evidence="3 4">
    <name type="scientific">Chaetoceros tenuissimus</name>
    <dbReference type="NCBI Taxonomy" id="426638"/>
    <lineage>
        <taxon>Eukaryota</taxon>
        <taxon>Sar</taxon>
        <taxon>Stramenopiles</taxon>
        <taxon>Ochrophyta</taxon>
        <taxon>Bacillariophyta</taxon>
        <taxon>Coscinodiscophyceae</taxon>
        <taxon>Chaetocerotophycidae</taxon>
        <taxon>Chaetocerotales</taxon>
        <taxon>Chaetocerotaceae</taxon>
        <taxon>Chaetoceros</taxon>
    </lineage>
</organism>
<evidence type="ECO:0000256" key="2">
    <source>
        <dbReference type="SAM" id="Phobius"/>
    </source>
</evidence>
<evidence type="ECO:0000313" key="4">
    <source>
        <dbReference type="Proteomes" id="UP001054902"/>
    </source>
</evidence>
<feature type="compositionally biased region" description="Basic and acidic residues" evidence="1">
    <location>
        <begin position="337"/>
        <end position="350"/>
    </location>
</feature>
<dbReference type="Proteomes" id="UP001054902">
    <property type="component" value="Unassembled WGS sequence"/>
</dbReference>
<evidence type="ECO:0000313" key="3">
    <source>
        <dbReference type="EMBL" id="GFH52114.1"/>
    </source>
</evidence>
<dbReference type="Gene3D" id="1.25.40.10">
    <property type="entry name" value="Tetratricopeptide repeat domain"/>
    <property type="match status" value="1"/>
</dbReference>
<keyword evidence="2" id="KW-1133">Transmembrane helix</keyword>
<dbReference type="InterPro" id="IPR050754">
    <property type="entry name" value="FKBP4/5/8-like"/>
</dbReference>
<proteinExistence type="predicted"/>
<keyword evidence="4" id="KW-1185">Reference proteome</keyword>
<accession>A0AAD3H6V4</accession>
<comment type="caution">
    <text evidence="3">The sequence shown here is derived from an EMBL/GenBank/DDBJ whole genome shotgun (WGS) entry which is preliminary data.</text>
</comment>
<gene>
    <name evidence="3" type="ORF">CTEN210_08590</name>
</gene>
<evidence type="ECO:0000256" key="1">
    <source>
        <dbReference type="SAM" id="MobiDB-lite"/>
    </source>
</evidence>
<feature type="compositionally biased region" description="Acidic residues" evidence="1">
    <location>
        <begin position="351"/>
        <end position="360"/>
    </location>
</feature>
<evidence type="ECO:0008006" key="5">
    <source>
        <dbReference type="Google" id="ProtNLM"/>
    </source>
</evidence>
<reference evidence="3 4" key="1">
    <citation type="journal article" date="2021" name="Sci. Rep.">
        <title>The genome of the diatom Chaetoceros tenuissimus carries an ancient integrated fragment of an extant virus.</title>
        <authorList>
            <person name="Hongo Y."/>
            <person name="Kimura K."/>
            <person name="Takaki Y."/>
            <person name="Yoshida Y."/>
            <person name="Baba S."/>
            <person name="Kobayashi G."/>
            <person name="Nagasaki K."/>
            <person name="Hano T."/>
            <person name="Tomaru Y."/>
        </authorList>
    </citation>
    <scope>NUCLEOTIDE SEQUENCE [LARGE SCALE GENOMIC DNA]</scope>
    <source>
        <strain evidence="3 4">NIES-3715</strain>
    </source>
</reference>
<dbReference type="SUPFAM" id="SSF48452">
    <property type="entry name" value="TPR-like"/>
    <property type="match status" value="1"/>
</dbReference>
<dbReference type="InterPro" id="IPR011990">
    <property type="entry name" value="TPR-like_helical_dom_sf"/>
</dbReference>
<dbReference type="EMBL" id="BLLK01000045">
    <property type="protein sequence ID" value="GFH52114.1"/>
    <property type="molecule type" value="Genomic_DNA"/>
</dbReference>
<name>A0AAD3H6V4_9STRA</name>
<dbReference type="PANTHER" id="PTHR46512">
    <property type="entry name" value="PEPTIDYLPROLYL ISOMERASE"/>
    <property type="match status" value="1"/>
</dbReference>
<protein>
    <recommendedName>
        <fullName evidence="5">Peptidylprolyl isomerase</fullName>
    </recommendedName>
</protein>
<keyword evidence="2" id="KW-0472">Membrane</keyword>